<keyword evidence="1" id="KW-0812">Transmembrane</keyword>
<feature type="domain" description="Glutaredoxin" evidence="2">
    <location>
        <begin position="355"/>
        <end position="415"/>
    </location>
</feature>
<dbReference type="PANTHER" id="PTHR45694:SF18">
    <property type="entry name" value="GLUTAREDOXIN-1-RELATED"/>
    <property type="match status" value="1"/>
</dbReference>
<name>A0A317XZ64_9BASI</name>
<reference evidence="3 4" key="1">
    <citation type="journal article" date="2018" name="Mol. Biol. Evol.">
        <title>Broad Genomic Sampling Reveals a Smut Pathogenic Ancestry of the Fungal Clade Ustilaginomycotina.</title>
        <authorList>
            <person name="Kijpornyongpan T."/>
            <person name="Mondo S.J."/>
            <person name="Barry K."/>
            <person name="Sandor L."/>
            <person name="Lee J."/>
            <person name="Lipzen A."/>
            <person name="Pangilinan J."/>
            <person name="LaButti K."/>
            <person name="Hainaut M."/>
            <person name="Henrissat B."/>
            <person name="Grigoriev I.V."/>
            <person name="Spatafora J.W."/>
            <person name="Aime M.C."/>
        </authorList>
    </citation>
    <scope>NUCLEOTIDE SEQUENCE [LARGE SCALE GENOMIC DNA]</scope>
    <source>
        <strain evidence="3 4">MCA 3645</strain>
    </source>
</reference>
<dbReference type="AlphaFoldDB" id="A0A317XZ64"/>
<dbReference type="InterPro" id="IPR036249">
    <property type="entry name" value="Thioredoxin-like_sf"/>
</dbReference>
<dbReference type="OrthoDB" id="423313at2759"/>
<dbReference type="InParanoid" id="A0A317XZ64"/>
<dbReference type="PANTHER" id="PTHR45694">
    <property type="entry name" value="GLUTAREDOXIN 2"/>
    <property type="match status" value="1"/>
</dbReference>
<accession>A0A317XZ64</accession>
<dbReference type="PRINTS" id="PR00160">
    <property type="entry name" value="GLUTAREDOXIN"/>
</dbReference>
<evidence type="ECO:0000313" key="3">
    <source>
        <dbReference type="EMBL" id="PWZ03586.1"/>
    </source>
</evidence>
<keyword evidence="1" id="KW-1133">Transmembrane helix</keyword>
<dbReference type="Pfam" id="PF00462">
    <property type="entry name" value="Glutaredoxin"/>
    <property type="match status" value="1"/>
</dbReference>
<keyword evidence="4" id="KW-1185">Reference proteome</keyword>
<dbReference type="STRING" id="1882483.A0A317XZ64"/>
<dbReference type="Proteomes" id="UP000246740">
    <property type="component" value="Unassembled WGS sequence"/>
</dbReference>
<dbReference type="GO" id="GO:0005634">
    <property type="term" value="C:nucleus"/>
    <property type="evidence" value="ECO:0007669"/>
    <property type="project" value="TreeGrafter"/>
</dbReference>
<dbReference type="Gene3D" id="3.40.30.10">
    <property type="entry name" value="Glutaredoxin"/>
    <property type="match status" value="1"/>
</dbReference>
<dbReference type="PROSITE" id="PS51257">
    <property type="entry name" value="PROKAR_LIPOPROTEIN"/>
    <property type="match status" value="1"/>
</dbReference>
<dbReference type="GO" id="GO:0034599">
    <property type="term" value="P:cellular response to oxidative stress"/>
    <property type="evidence" value="ECO:0007669"/>
    <property type="project" value="TreeGrafter"/>
</dbReference>
<sequence length="441" mass="46856">MSAIREKKQLDLEAGLSAGAGSSAGATSGCLPPLALFRRRKALLFCITAPLLFIVLVYQGTLPSPFALSMSRNVEKMDFPTQNLAPPVMPLQTYTHTQTRTRAAAATTTATATATATSPTTTTAAVTHTQTQTQAQAQAQTTSTQAAQKQQQPALEAPVAEINALAGQLPGGVVGAASSSDGNTVDAEGHVHNALLDKLHLEGTEELHKLETELTAPGKKTTSAANSKLQAQDMIQFDARSESILLLLQALKSPDYAVGKDWRDVFVERKGLPGGLFGTLNSGATNKFTQLLSKVGLGPNPENGDKAVAAGVKAEDAKAGPVGQGGVHVKDDPLQLYRLVRSEWVEKMRQLQGLTVFSKSYCPYSKKAKALLTSFNATFTVYEVDLRPDAEYLQPLLAKLTDHQTYPTILVQDRLLGGSDDLADLDKLGALKSVLESVHAV</sequence>
<dbReference type="InterPro" id="IPR002109">
    <property type="entry name" value="Glutaredoxin"/>
</dbReference>
<organism evidence="3 4">
    <name type="scientific">Testicularia cyperi</name>
    <dbReference type="NCBI Taxonomy" id="1882483"/>
    <lineage>
        <taxon>Eukaryota</taxon>
        <taxon>Fungi</taxon>
        <taxon>Dikarya</taxon>
        <taxon>Basidiomycota</taxon>
        <taxon>Ustilaginomycotina</taxon>
        <taxon>Ustilaginomycetes</taxon>
        <taxon>Ustilaginales</taxon>
        <taxon>Anthracoideaceae</taxon>
        <taxon>Testicularia</taxon>
    </lineage>
</organism>
<keyword evidence="1" id="KW-0472">Membrane</keyword>
<evidence type="ECO:0000259" key="2">
    <source>
        <dbReference type="Pfam" id="PF00462"/>
    </source>
</evidence>
<dbReference type="EMBL" id="KZ819188">
    <property type="protein sequence ID" value="PWZ03586.1"/>
    <property type="molecule type" value="Genomic_DNA"/>
</dbReference>
<gene>
    <name evidence="3" type="ORF">BCV70DRAFT_197788</name>
</gene>
<dbReference type="GO" id="GO:0005737">
    <property type="term" value="C:cytoplasm"/>
    <property type="evidence" value="ECO:0007669"/>
    <property type="project" value="TreeGrafter"/>
</dbReference>
<dbReference type="GO" id="GO:0015038">
    <property type="term" value="F:glutathione disulfide oxidoreductase activity"/>
    <property type="evidence" value="ECO:0007669"/>
    <property type="project" value="TreeGrafter"/>
</dbReference>
<evidence type="ECO:0000256" key="1">
    <source>
        <dbReference type="SAM" id="Phobius"/>
    </source>
</evidence>
<dbReference type="PROSITE" id="PS51354">
    <property type="entry name" value="GLUTAREDOXIN_2"/>
    <property type="match status" value="1"/>
</dbReference>
<dbReference type="SUPFAM" id="SSF52833">
    <property type="entry name" value="Thioredoxin-like"/>
    <property type="match status" value="1"/>
</dbReference>
<protein>
    <recommendedName>
        <fullName evidence="2">Glutaredoxin domain-containing protein</fullName>
    </recommendedName>
</protein>
<proteinExistence type="predicted"/>
<dbReference type="InterPro" id="IPR014025">
    <property type="entry name" value="Glutaredoxin_subgr"/>
</dbReference>
<feature type="transmembrane region" description="Helical" evidence="1">
    <location>
        <begin position="42"/>
        <end position="62"/>
    </location>
</feature>
<evidence type="ECO:0000313" key="4">
    <source>
        <dbReference type="Proteomes" id="UP000246740"/>
    </source>
</evidence>